<evidence type="ECO:0000259" key="2">
    <source>
        <dbReference type="Pfam" id="PF13439"/>
    </source>
</evidence>
<dbReference type="Pfam" id="PF13439">
    <property type="entry name" value="Glyco_transf_4"/>
    <property type="match status" value="1"/>
</dbReference>
<dbReference type="CDD" id="cd03801">
    <property type="entry name" value="GT4_PimA-like"/>
    <property type="match status" value="1"/>
</dbReference>
<dbReference type="EC" id="2.4.-.-" evidence="3"/>
<feature type="domain" description="Glycosyl transferase family 1" evidence="1">
    <location>
        <begin position="184"/>
        <end position="318"/>
    </location>
</feature>
<reference evidence="3" key="1">
    <citation type="submission" date="2023-08" db="EMBL/GenBank/DDBJ databases">
        <title>Genomic characterization of piscicolin 126 produced by Carnobacterium maltaromaticum CM22 strain isolated from salmon (Salmo salar).</title>
        <authorList>
            <person name="Gonzalez-Gragera E."/>
            <person name="Garcia-Lopez J.D."/>
            <person name="Teso-Perez C."/>
            <person name="Gimenez-Hernandez I."/>
            <person name="Peralta-Sanchez J.M."/>
            <person name="Valdivia E."/>
            <person name="Montalban-Lopez M."/>
            <person name="Martin-Platero A.M."/>
            <person name="Banos A."/>
            <person name="Martinez-Bueno M."/>
        </authorList>
    </citation>
    <scope>NUCLEOTIDE SEQUENCE</scope>
    <source>
        <strain evidence="3">CM22</strain>
    </source>
</reference>
<proteinExistence type="predicted"/>
<dbReference type="Gene3D" id="3.40.50.2000">
    <property type="entry name" value="Glycogen Phosphorylase B"/>
    <property type="match status" value="2"/>
</dbReference>
<dbReference type="Proteomes" id="UP001290462">
    <property type="component" value="Unassembled WGS sequence"/>
</dbReference>
<dbReference type="PANTHER" id="PTHR12526">
    <property type="entry name" value="GLYCOSYLTRANSFERASE"/>
    <property type="match status" value="1"/>
</dbReference>
<keyword evidence="3" id="KW-0808">Transferase</keyword>
<dbReference type="GO" id="GO:0016757">
    <property type="term" value="F:glycosyltransferase activity"/>
    <property type="evidence" value="ECO:0007669"/>
    <property type="project" value="UniProtKB-KW"/>
</dbReference>
<organism evidence="3 4">
    <name type="scientific">Carnobacterium maltaromaticum</name>
    <name type="common">Carnobacterium piscicola</name>
    <dbReference type="NCBI Taxonomy" id="2751"/>
    <lineage>
        <taxon>Bacteria</taxon>
        <taxon>Bacillati</taxon>
        <taxon>Bacillota</taxon>
        <taxon>Bacilli</taxon>
        <taxon>Lactobacillales</taxon>
        <taxon>Carnobacteriaceae</taxon>
        <taxon>Carnobacterium</taxon>
    </lineage>
</organism>
<dbReference type="RefSeq" id="WP_322809414.1">
    <property type="nucleotide sequence ID" value="NZ_JAVBVO010000004.1"/>
</dbReference>
<evidence type="ECO:0000313" key="4">
    <source>
        <dbReference type="Proteomes" id="UP001290462"/>
    </source>
</evidence>
<dbReference type="SUPFAM" id="SSF53756">
    <property type="entry name" value="UDP-Glycosyltransferase/glycogen phosphorylase"/>
    <property type="match status" value="1"/>
</dbReference>
<feature type="domain" description="Glycosyltransferase subfamily 4-like N-terminal" evidence="2">
    <location>
        <begin position="13"/>
        <end position="168"/>
    </location>
</feature>
<evidence type="ECO:0000259" key="1">
    <source>
        <dbReference type="Pfam" id="PF00534"/>
    </source>
</evidence>
<evidence type="ECO:0000313" key="3">
    <source>
        <dbReference type="EMBL" id="MDZ5759768.1"/>
    </source>
</evidence>
<dbReference type="EMBL" id="JAVBVO010000004">
    <property type="protein sequence ID" value="MDZ5759768.1"/>
    <property type="molecule type" value="Genomic_DNA"/>
</dbReference>
<dbReference type="Pfam" id="PF00534">
    <property type="entry name" value="Glycos_transf_1"/>
    <property type="match status" value="1"/>
</dbReference>
<dbReference type="InterPro" id="IPR028098">
    <property type="entry name" value="Glyco_trans_4-like_N"/>
</dbReference>
<name>A0AAW9JW11_CARML</name>
<sequence length="363" mass="41046">MKILHVNAGNETGGGKSHIVSLLSQFNPEEVDLLVFEEGPVAEHARKYNINVYVIENKFNLLFTIKSIEKHINKKNYDVIHTHGPRANFFIGLTKKNSHLIWTTTIHSDPLLDFENRGIKGAIFKKLNIWSYSKIDCFLLITESFKTQLTQMNVPENKIVTIYNAIDYSDKNELTPLPKQLNSNFILLIVARLQPVKNHALLLQALSELELNNVTLLIAGDGPLEDNLKSISQDLNLTDSIEFLGHQEDVDTLYQLADVCLLTSYSEGFPTVLLEAAKFKCPAIATNVGATKQIIPHSDFGWVIDNNKDSLKIALTEAYIAWKENRLAHKGELFHKYAKTNFSMPKLAKDIKAIYCQLLQTKK</sequence>
<dbReference type="InterPro" id="IPR001296">
    <property type="entry name" value="Glyco_trans_1"/>
</dbReference>
<keyword evidence="3" id="KW-0328">Glycosyltransferase</keyword>
<protein>
    <submittedName>
        <fullName evidence="3">Glycosyltransferase family 4 protein</fullName>
        <ecNumber evidence="3">2.4.-.-</ecNumber>
    </submittedName>
</protein>
<comment type="caution">
    <text evidence="3">The sequence shown here is derived from an EMBL/GenBank/DDBJ whole genome shotgun (WGS) entry which is preliminary data.</text>
</comment>
<accession>A0AAW9JW11</accession>
<gene>
    <name evidence="3" type="ORF">RAK27_13985</name>
</gene>
<dbReference type="PANTHER" id="PTHR12526:SF638">
    <property type="entry name" value="SPORE COAT PROTEIN SA"/>
    <property type="match status" value="1"/>
</dbReference>
<dbReference type="AlphaFoldDB" id="A0AAW9JW11"/>